<feature type="transmembrane region" description="Helical" evidence="6">
    <location>
        <begin position="59"/>
        <end position="88"/>
    </location>
</feature>
<evidence type="ECO:0000313" key="8">
    <source>
        <dbReference type="Proteomes" id="UP000288216"/>
    </source>
</evidence>
<evidence type="ECO:0000256" key="3">
    <source>
        <dbReference type="ARBA" id="ARBA00022692"/>
    </source>
</evidence>
<dbReference type="AlphaFoldDB" id="A0A401Q6U5"/>
<evidence type="ECO:0000256" key="2">
    <source>
        <dbReference type="ARBA" id="ARBA00009565"/>
    </source>
</evidence>
<dbReference type="OrthoDB" id="8936163at2759"/>
<protein>
    <submittedName>
        <fullName evidence="7">Uncharacterized protein</fullName>
    </submittedName>
</protein>
<reference evidence="7 8" key="1">
    <citation type="journal article" date="2018" name="Nat. Ecol. Evol.">
        <title>Shark genomes provide insights into elasmobranch evolution and the origin of vertebrates.</title>
        <authorList>
            <person name="Hara Y"/>
            <person name="Yamaguchi K"/>
            <person name="Onimaru K"/>
            <person name="Kadota M"/>
            <person name="Koyanagi M"/>
            <person name="Keeley SD"/>
            <person name="Tatsumi K"/>
            <person name="Tanaka K"/>
            <person name="Motone F"/>
            <person name="Kageyama Y"/>
            <person name="Nozu R"/>
            <person name="Adachi N"/>
            <person name="Nishimura O"/>
            <person name="Nakagawa R"/>
            <person name="Tanegashima C"/>
            <person name="Kiyatake I"/>
            <person name="Matsumoto R"/>
            <person name="Murakumo K"/>
            <person name="Nishida K"/>
            <person name="Terakita A"/>
            <person name="Kuratani S"/>
            <person name="Sato K"/>
            <person name="Hyodo S Kuraku.S."/>
        </authorList>
    </citation>
    <scope>NUCLEOTIDE SEQUENCE [LARGE SCALE GENOMIC DNA]</scope>
</reference>
<evidence type="ECO:0000256" key="4">
    <source>
        <dbReference type="ARBA" id="ARBA00022989"/>
    </source>
</evidence>
<keyword evidence="5 6" id="KW-0472">Membrane</keyword>
<proteinExistence type="inferred from homology"/>
<dbReference type="InterPro" id="IPR030417">
    <property type="entry name" value="MS4A"/>
</dbReference>
<comment type="caution">
    <text evidence="7">The sequence shown here is derived from an EMBL/GenBank/DDBJ whole genome shotgun (WGS) entry which is preliminary data.</text>
</comment>
<keyword evidence="3 6" id="KW-0812">Transmembrane</keyword>
<keyword evidence="4 6" id="KW-1133">Transmembrane helix</keyword>
<evidence type="ECO:0000256" key="1">
    <source>
        <dbReference type="ARBA" id="ARBA00004141"/>
    </source>
</evidence>
<organism evidence="7 8">
    <name type="scientific">Scyliorhinus torazame</name>
    <name type="common">Cloudy catshark</name>
    <name type="synonym">Catulus torazame</name>
    <dbReference type="NCBI Taxonomy" id="75743"/>
    <lineage>
        <taxon>Eukaryota</taxon>
        <taxon>Metazoa</taxon>
        <taxon>Chordata</taxon>
        <taxon>Craniata</taxon>
        <taxon>Vertebrata</taxon>
        <taxon>Chondrichthyes</taxon>
        <taxon>Elasmobranchii</taxon>
        <taxon>Galeomorphii</taxon>
        <taxon>Galeoidea</taxon>
        <taxon>Carcharhiniformes</taxon>
        <taxon>Scyliorhinidae</taxon>
        <taxon>Scyliorhinus</taxon>
    </lineage>
</organism>
<comment type="similarity">
    <text evidence="2">Belongs to the MS4A family.</text>
</comment>
<dbReference type="PANTHER" id="PTHR23320:SF158">
    <property type="entry name" value="CREB-BINDING PROTEIN-LIKE ISOFORM X1"/>
    <property type="match status" value="1"/>
</dbReference>
<dbReference type="PANTHER" id="PTHR23320">
    <property type="entry name" value="MEMBRANE-SPANNING 4-DOMAINS SUBFAMILY A MS4A -RELATED"/>
    <property type="match status" value="1"/>
</dbReference>
<keyword evidence="8" id="KW-1185">Reference proteome</keyword>
<gene>
    <name evidence="7" type="ORF">scyTo_0022116</name>
</gene>
<name>A0A401Q6U5_SCYTO</name>
<dbReference type="InterPro" id="IPR007237">
    <property type="entry name" value="CD20-like"/>
</dbReference>
<evidence type="ECO:0000256" key="6">
    <source>
        <dbReference type="SAM" id="Phobius"/>
    </source>
</evidence>
<dbReference type="Pfam" id="PF04103">
    <property type="entry name" value="CD20"/>
    <property type="match status" value="1"/>
</dbReference>
<dbReference type="GO" id="GO:0016020">
    <property type="term" value="C:membrane"/>
    <property type="evidence" value="ECO:0007669"/>
    <property type="project" value="UniProtKB-SubCell"/>
</dbReference>
<dbReference type="EMBL" id="BFAA01021281">
    <property type="protein sequence ID" value="GCB81081.1"/>
    <property type="molecule type" value="Genomic_DNA"/>
</dbReference>
<dbReference type="Proteomes" id="UP000288216">
    <property type="component" value="Unassembled WGS sequence"/>
</dbReference>
<evidence type="ECO:0000313" key="7">
    <source>
        <dbReference type="EMBL" id="GCB81081.1"/>
    </source>
</evidence>
<evidence type="ECO:0000256" key="5">
    <source>
        <dbReference type="ARBA" id="ARBA00023136"/>
    </source>
</evidence>
<sequence length="173" mass="19289">MAYLSTNGGHVITTTQLSAPGLLPTTPHVVQHLENHHVNQTTFITQNKSARHQMFKGKLMGLGITEIVTGTIIMIIGIILISIAVYRFNIRDFSVAIGTPWWTGVLFIIAGSLAVAVETNPSHSLLIKYDGSYLSHMAIKCCKMQGDTLPPLEPEYNCIYVDDEHNYFQYQIR</sequence>
<comment type="subcellular location">
    <subcellularLocation>
        <location evidence="1">Membrane</location>
        <topology evidence="1">Multi-pass membrane protein</topology>
    </subcellularLocation>
</comment>
<accession>A0A401Q6U5</accession>
<feature type="transmembrane region" description="Helical" evidence="6">
    <location>
        <begin position="100"/>
        <end position="117"/>
    </location>
</feature>